<dbReference type="PANTHER" id="PTHR33103:SF19">
    <property type="entry name" value="OS09G0544700 PROTEIN"/>
    <property type="match status" value="1"/>
</dbReference>
<reference evidence="2" key="2">
    <citation type="submission" date="2025-08" db="UniProtKB">
        <authorList>
            <consortium name="RefSeq"/>
        </authorList>
    </citation>
    <scope>IDENTIFICATION</scope>
    <source>
        <tissue evidence="2">Leaf</tissue>
    </source>
</reference>
<dbReference type="RefSeq" id="XP_021849794.1">
    <property type="nucleotide sequence ID" value="XM_021994102.1"/>
</dbReference>
<protein>
    <recommendedName>
        <fullName evidence="3">DUF674 family protein</fullName>
    </recommendedName>
</protein>
<dbReference type="Pfam" id="PF05056">
    <property type="entry name" value="DUF674"/>
    <property type="match status" value="1"/>
</dbReference>
<organism evidence="1 2">
    <name type="scientific">Spinacia oleracea</name>
    <name type="common">Spinach</name>
    <dbReference type="NCBI Taxonomy" id="3562"/>
    <lineage>
        <taxon>Eukaryota</taxon>
        <taxon>Viridiplantae</taxon>
        <taxon>Streptophyta</taxon>
        <taxon>Embryophyta</taxon>
        <taxon>Tracheophyta</taxon>
        <taxon>Spermatophyta</taxon>
        <taxon>Magnoliopsida</taxon>
        <taxon>eudicotyledons</taxon>
        <taxon>Gunneridae</taxon>
        <taxon>Pentapetalae</taxon>
        <taxon>Caryophyllales</taxon>
        <taxon>Chenopodiaceae</taxon>
        <taxon>Chenopodioideae</taxon>
        <taxon>Anserineae</taxon>
        <taxon>Spinacia</taxon>
    </lineage>
</organism>
<evidence type="ECO:0000313" key="1">
    <source>
        <dbReference type="Proteomes" id="UP000813463"/>
    </source>
</evidence>
<name>A0A9R0II79_SPIOL</name>
<dbReference type="OrthoDB" id="2014278at2759"/>
<accession>A0A9R0II79</accession>
<dbReference type="InterPro" id="IPR007750">
    <property type="entry name" value="DUF674"/>
</dbReference>
<keyword evidence="1" id="KW-1185">Reference proteome</keyword>
<dbReference type="PANTHER" id="PTHR33103">
    <property type="entry name" value="OS01G0153900 PROTEIN"/>
    <property type="match status" value="1"/>
</dbReference>
<gene>
    <name evidence="2" type="primary">LOC110789439</name>
</gene>
<reference evidence="1" key="1">
    <citation type="journal article" date="2021" name="Nat. Commun.">
        <title>Genomic analyses provide insights into spinach domestication and the genetic basis of agronomic traits.</title>
        <authorList>
            <person name="Cai X."/>
            <person name="Sun X."/>
            <person name="Xu C."/>
            <person name="Sun H."/>
            <person name="Wang X."/>
            <person name="Ge C."/>
            <person name="Zhang Z."/>
            <person name="Wang Q."/>
            <person name="Fei Z."/>
            <person name="Jiao C."/>
            <person name="Wang Q."/>
        </authorList>
    </citation>
    <scope>NUCLEOTIDE SEQUENCE [LARGE SCALE GENOMIC DNA]</scope>
    <source>
        <strain evidence="1">cv. Varoflay</strain>
    </source>
</reference>
<evidence type="ECO:0000313" key="2">
    <source>
        <dbReference type="RefSeq" id="XP_021849794.1"/>
    </source>
</evidence>
<proteinExistence type="predicted"/>
<dbReference type="GeneID" id="110789439"/>
<dbReference type="AlphaFoldDB" id="A0A9R0II79"/>
<dbReference type="Proteomes" id="UP000813463">
    <property type="component" value="Chromosome 5"/>
</dbReference>
<dbReference type="KEGG" id="soe:110789439"/>
<sequence>MAKMKISLKLQVDVKTNKVVFAEAGKDFVDFIFTLMELPLSTVSKLLNNEKLGMVGCLGELYKSIESLDVDYYDSKLSKDSLLKQTDDVTVPLFSLNTVPKPSSETLITYYECSNHSM</sequence>
<evidence type="ECO:0008006" key="3">
    <source>
        <dbReference type="Google" id="ProtNLM"/>
    </source>
</evidence>